<gene>
    <name evidence="8" type="ORF">J3R75_002075</name>
</gene>
<dbReference type="InterPro" id="IPR024904">
    <property type="entry name" value="OTCase_ArgI"/>
</dbReference>
<evidence type="ECO:0000313" key="8">
    <source>
        <dbReference type="EMBL" id="MDQ0289968.1"/>
    </source>
</evidence>
<dbReference type="EC" id="2.1.3.3" evidence="2 5"/>
<evidence type="ECO:0000256" key="3">
    <source>
        <dbReference type="ARBA" id="ARBA00022679"/>
    </source>
</evidence>
<keyword evidence="5" id="KW-0963">Cytoplasm</keyword>
<evidence type="ECO:0000259" key="6">
    <source>
        <dbReference type="Pfam" id="PF00185"/>
    </source>
</evidence>
<name>A0AAE3VGC0_9BACT</name>
<dbReference type="PRINTS" id="PR00100">
    <property type="entry name" value="AOTCASE"/>
</dbReference>
<dbReference type="NCBIfam" id="NF001986">
    <property type="entry name" value="PRK00779.1"/>
    <property type="match status" value="1"/>
</dbReference>
<dbReference type="InterPro" id="IPR006132">
    <property type="entry name" value="Asp/Orn_carbamoyltranf_P-bd"/>
</dbReference>
<dbReference type="InterPro" id="IPR036901">
    <property type="entry name" value="Asp/Orn_carbamoylTrfase_sf"/>
</dbReference>
<evidence type="ECO:0000256" key="4">
    <source>
        <dbReference type="ARBA" id="ARBA00048772"/>
    </source>
</evidence>
<dbReference type="HAMAP" id="MF_01109">
    <property type="entry name" value="OTCase"/>
    <property type="match status" value="1"/>
</dbReference>
<comment type="caution">
    <text evidence="5">Lacks conserved residue(s) required for the propagation of feature annotation.</text>
</comment>
<feature type="binding site" evidence="5">
    <location>
        <position position="237"/>
    </location>
    <ligand>
        <name>L-ornithine</name>
        <dbReference type="ChEBI" id="CHEBI:46911"/>
    </ligand>
</feature>
<dbReference type="AlphaFoldDB" id="A0AAE3VGC0"/>
<dbReference type="GO" id="GO:0016597">
    <property type="term" value="F:amino acid binding"/>
    <property type="evidence" value="ECO:0007669"/>
    <property type="project" value="InterPro"/>
</dbReference>
<dbReference type="EMBL" id="JAUSVL010000001">
    <property type="protein sequence ID" value="MDQ0289968.1"/>
    <property type="molecule type" value="Genomic_DNA"/>
</dbReference>
<dbReference type="Proteomes" id="UP001238163">
    <property type="component" value="Unassembled WGS sequence"/>
</dbReference>
<dbReference type="PANTHER" id="PTHR45753:SF2">
    <property type="entry name" value="ORNITHINE CARBAMOYLTRANSFERASE"/>
    <property type="match status" value="1"/>
</dbReference>
<dbReference type="FunFam" id="3.40.50.1370:FF:000008">
    <property type="entry name" value="Ornithine carbamoyltransferase"/>
    <property type="match status" value="1"/>
</dbReference>
<feature type="binding site" evidence="5">
    <location>
        <position position="320"/>
    </location>
    <ligand>
        <name>carbamoyl phosphate</name>
        <dbReference type="ChEBI" id="CHEBI:58228"/>
    </ligand>
</feature>
<dbReference type="NCBIfam" id="TIGR00658">
    <property type="entry name" value="orni_carb_tr"/>
    <property type="match status" value="1"/>
</dbReference>
<comment type="catalytic activity">
    <reaction evidence="4 5">
        <text>carbamoyl phosphate + L-ornithine = L-citrulline + phosphate + H(+)</text>
        <dbReference type="Rhea" id="RHEA:19513"/>
        <dbReference type="ChEBI" id="CHEBI:15378"/>
        <dbReference type="ChEBI" id="CHEBI:43474"/>
        <dbReference type="ChEBI" id="CHEBI:46911"/>
        <dbReference type="ChEBI" id="CHEBI:57743"/>
        <dbReference type="ChEBI" id="CHEBI:58228"/>
        <dbReference type="EC" id="2.1.3.3"/>
    </reaction>
</comment>
<dbReference type="PROSITE" id="PS00097">
    <property type="entry name" value="CARBAMOYLTRANSFERASE"/>
    <property type="match status" value="1"/>
</dbReference>
<evidence type="ECO:0000256" key="5">
    <source>
        <dbReference type="HAMAP-Rule" id="MF_01109"/>
    </source>
</evidence>
<feature type="domain" description="Aspartate/ornithine carbamoyltransferase Asp/Orn-binding" evidence="6">
    <location>
        <begin position="160"/>
        <end position="329"/>
    </location>
</feature>
<dbReference type="GO" id="GO:0019240">
    <property type="term" value="P:citrulline biosynthetic process"/>
    <property type="evidence" value="ECO:0007669"/>
    <property type="project" value="TreeGrafter"/>
</dbReference>
<feature type="domain" description="Aspartate/ornithine carbamoyltransferase carbamoyl-P binding" evidence="7">
    <location>
        <begin position="12"/>
        <end position="154"/>
    </location>
</feature>
<dbReference type="PRINTS" id="PR00102">
    <property type="entry name" value="OTCASE"/>
</dbReference>
<feature type="binding site" evidence="5">
    <location>
        <begin position="63"/>
        <end position="66"/>
    </location>
    <ligand>
        <name>carbamoyl phosphate</name>
        <dbReference type="ChEBI" id="CHEBI:58228"/>
    </ligand>
</feature>
<dbReference type="GO" id="GO:0005737">
    <property type="term" value="C:cytoplasm"/>
    <property type="evidence" value="ECO:0007669"/>
    <property type="project" value="UniProtKB-SubCell"/>
</dbReference>
<feature type="binding site" evidence="5">
    <location>
        <position position="173"/>
    </location>
    <ligand>
        <name>L-ornithine</name>
        <dbReference type="ChEBI" id="CHEBI:46911"/>
    </ligand>
</feature>
<evidence type="ECO:0000256" key="2">
    <source>
        <dbReference type="ARBA" id="ARBA00013007"/>
    </source>
</evidence>
<reference evidence="8" key="1">
    <citation type="submission" date="2023-07" db="EMBL/GenBank/DDBJ databases">
        <title>Genomic Encyclopedia of Type Strains, Phase IV (KMG-IV): sequencing the most valuable type-strain genomes for metagenomic binning, comparative biology and taxonomic classification.</title>
        <authorList>
            <person name="Goeker M."/>
        </authorList>
    </citation>
    <scope>NUCLEOTIDE SEQUENCE</scope>
    <source>
        <strain evidence="8">DSM 24202</strain>
    </source>
</reference>
<keyword evidence="9" id="KW-1185">Reference proteome</keyword>
<evidence type="ECO:0000313" key="9">
    <source>
        <dbReference type="Proteomes" id="UP001238163"/>
    </source>
</evidence>
<dbReference type="Gene3D" id="3.40.50.1370">
    <property type="entry name" value="Aspartate/ornithine carbamoyltransferase"/>
    <property type="match status" value="2"/>
</dbReference>
<dbReference type="InterPro" id="IPR002292">
    <property type="entry name" value="Orn/put_carbamltrans"/>
</dbReference>
<dbReference type="SUPFAM" id="SSF53671">
    <property type="entry name" value="Aspartate/ornithine carbamoyltransferase"/>
    <property type="match status" value="1"/>
</dbReference>
<keyword evidence="3 5" id="KW-0808">Transferase</keyword>
<accession>A0AAE3VGC0</accession>
<dbReference type="GO" id="GO:0004585">
    <property type="term" value="F:ornithine carbamoyltransferase activity"/>
    <property type="evidence" value="ECO:0007669"/>
    <property type="project" value="UniProtKB-UniRule"/>
</dbReference>
<feature type="binding site" evidence="5">
    <location>
        <begin position="281"/>
        <end position="282"/>
    </location>
    <ligand>
        <name>carbamoyl phosphate</name>
        <dbReference type="ChEBI" id="CHEBI:58228"/>
    </ligand>
</feature>
<dbReference type="InterPro" id="IPR006131">
    <property type="entry name" value="Asp_carbamoyltransf_Asp/Orn-bd"/>
</dbReference>
<comment type="subcellular location">
    <subcellularLocation>
        <location evidence="5">Cytoplasm</location>
    </subcellularLocation>
</comment>
<evidence type="ECO:0000259" key="7">
    <source>
        <dbReference type="Pfam" id="PF02729"/>
    </source>
</evidence>
<dbReference type="Pfam" id="PF00185">
    <property type="entry name" value="OTCace"/>
    <property type="match status" value="1"/>
</dbReference>
<sequence>MNIVPALGLRNKSLLRLADISDEQMLGLVDFAIALKARKRAGEHLQNPLLKGRNICLVFQKSSTRTRCATVVAVRDEGGNAEYLGQSDIHFGKKESVKDSARVLGRLFDGILFRGFAHSIVEELAENAGVPVWNGLTDEWHPTQILADLQTIKEHFGILKGLKLAFVGDGRNNVCNSLMIGCAKAGIDVVDVCPPELSPDPAVLAMAEAAAARHGSTVSVSHDPAAGVRGANILYTDVWVSMGEEAVFQERLQLLRPFQVNMDLVRATGNLDSGRVMFLHCLPAFHDNSTDVSKTTGALEVTDDVFEAPFSKVFDEAENRMHTIKAMILSSLA</sequence>
<proteinExistence type="inferred from homology"/>
<feature type="binding site" evidence="5">
    <location>
        <begin position="141"/>
        <end position="144"/>
    </location>
    <ligand>
        <name>carbamoyl phosphate</name>
        <dbReference type="ChEBI" id="CHEBI:58228"/>
    </ligand>
</feature>
<dbReference type="GO" id="GO:0042450">
    <property type="term" value="P:L-arginine biosynthetic process via ornithine"/>
    <property type="evidence" value="ECO:0007669"/>
    <property type="project" value="UniProtKB-UniRule"/>
</dbReference>
<organism evidence="8 9">
    <name type="scientific">Oligosphaera ethanolica</name>
    <dbReference type="NCBI Taxonomy" id="760260"/>
    <lineage>
        <taxon>Bacteria</taxon>
        <taxon>Pseudomonadati</taxon>
        <taxon>Lentisphaerota</taxon>
        <taxon>Oligosphaeria</taxon>
        <taxon>Oligosphaerales</taxon>
        <taxon>Oligosphaeraceae</taxon>
        <taxon>Oligosphaera</taxon>
    </lineage>
</organism>
<feature type="binding site" evidence="5">
    <location>
        <begin position="241"/>
        <end position="242"/>
    </location>
    <ligand>
        <name>L-ornithine</name>
        <dbReference type="ChEBI" id="CHEBI:46911"/>
    </ligand>
</feature>
<comment type="similarity">
    <text evidence="1 5">Belongs to the aspartate/ornithine carbamoyltransferase superfamily. OTCase family.</text>
</comment>
<dbReference type="InterPro" id="IPR006130">
    <property type="entry name" value="Asp/Orn_carbamoylTrfase"/>
</dbReference>
<protein>
    <recommendedName>
        <fullName evidence="2 5">Ornithine carbamoyltransferase</fullName>
        <shortName evidence="5">OTCase</shortName>
        <ecNumber evidence="2 5">2.1.3.3</ecNumber>
    </recommendedName>
</protein>
<feature type="binding site" evidence="5">
    <location>
        <position position="114"/>
    </location>
    <ligand>
        <name>carbamoyl phosphate</name>
        <dbReference type="ChEBI" id="CHEBI:58228"/>
    </ligand>
</feature>
<dbReference type="Pfam" id="PF02729">
    <property type="entry name" value="OTCace_N"/>
    <property type="match status" value="1"/>
</dbReference>
<comment type="caution">
    <text evidence="8">The sequence shown here is derived from an EMBL/GenBank/DDBJ whole genome shotgun (WGS) entry which is preliminary data.</text>
</comment>
<evidence type="ECO:0000256" key="1">
    <source>
        <dbReference type="ARBA" id="ARBA00007805"/>
    </source>
</evidence>
<dbReference type="PANTHER" id="PTHR45753">
    <property type="entry name" value="ORNITHINE CARBAMOYLTRANSFERASE, MITOCHONDRIAL"/>
    <property type="match status" value="1"/>
</dbReference>